<protein>
    <submittedName>
        <fullName evidence="3">Uncharacterized protein</fullName>
    </submittedName>
</protein>
<keyword evidence="2" id="KW-1133">Transmembrane helix</keyword>
<feature type="compositionally biased region" description="Basic and acidic residues" evidence="1">
    <location>
        <begin position="277"/>
        <end position="299"/>
    </location>
</feature>
<proteinExistence type="predicted"/>
<evidence type="ECO:0000313" key="3">
    <source>
        <dbReference type="EMBL" id="SNR79368.1"/>
    </source>
</evidence>
<keyword evidence="4" id="KW-1185">Reference proteome</keyword>
<evidence type="ECO:0000313" key="4">
    <source>
        <dbReference type="Proteomes" id="UP000198348"/>
    </source>
</evidence>
<feature type="compositionally biased region" description="Gly residues" evidence="1">
    <location>
        <begin position="38"/>
        <end position="53"/>
    </location>
</feature>
<keyword evidence="2" id="KW-0472">Membrane</keyword>
<keyword evidence="2" id="KW-0812">Transmembrane</keyword>
<dbReference type="RefSeq" id="WP_089302773.1">
    <property type="nucleotide sequence ID" value="NZ_FZNW01000019.1"/>
</dbReference>
<organism evidence="3 4">
    <name type="scientific">Haloechinothrix alba</name>
    <dbReference type="NCBI Taxonomy" id="664784"/>
    <lineage>
        <taxon>Bacteria</taxon>
        <taxon>Bacillati</taxon>
        <taxon>Actinomycetota</taxon>
        <taxon>Actinomycetes</taxon>
        <taxon>Pseudonocardiales</taxon>
        <taxon>Pseudonocardiaceae</taxon>
        <taxon>Haloechinothrix</taxon>
    </lineage>
</organism>
<reference evidence="3 4" key="1">
    <citation type="submission" date="2017-06" db="EMBL/GenBank/DDBJ databases">
        <authorList>
            <person name="Kim H.J."/>
            <person name="Triplett B.A."/>
        </authorList>
    </citation>
    <scope>NUCLEOTIDE SEQUENCE [LARGE SCALE GENOMIC DNA]</scope>
    <source>
        <strain evidence="3 4">DSM 45207</strain>
    </source>
</reference>
<gene>
    <name evidence="3" type="ORF">SAMN06265360_119104</name>
</gene>
<dbReference type="Proteomes" id="UP000198348">
    <property type="component" value="Unassembled WGS sequence"/>
</dbReference>
<sequence>MTQPPRQPGPDGPQDPYGPKPGDGIPGGQPPHPPGYGQQPGGSPQHGGPGGGWPHHQPPPGPDPTRQYTQPAPYPADPTGDYGPTGAYGQPQDPYGGGYGPPGAGGPPGGFDEFDEADRERRKRGVLIGVAVAAALLVVGGIVALILILGGNEPEDEAQQATEQTEQQDDPAEQQGGQQEDVPPAPDVQEPDEGQDDGGQDSAQDQEEARDTAETAMQALNERDTALARSVSCDPDEPADDAFDDFTDEEFRLTGDPVIDGDSATAPFEVTGTDPDNGEKVTESRELSMNKESGRWCVT</sequence>
<accession>A0A238Z8S7</accession>
<feature type="compositionally biased region" description="Acidic residues" evidence="1">
    <location>
        <begin position="189"/>
        <end position="206"/>
    </location>
</feature>
<dbReference type="EMBL" id="FZNW01000019">
    <property type="protein sequence ID" value="SNR79368.1"/>
    <property type="molecule type" value="Genomic_DNA"/>
</dbReference>
<evidence type="ECO:0000256" key="1">
    <source>
        <dbReference type="SAM" id="MobiDB-lite"/>
    </source>
</evidence>
<feature type="transmembrane region" description="Helical" evidence="2">
    <location>
        <begin position="126"/>
        <end position="150"/>
    </location>
</feature>
<evidence type="ECO:0000256" key="2">
    <source>
        <dbReference type="SAM" id="Phobius"/>
    </source>
</evidence>
<feature type="compositionally biased region" description="Pro residues" evidence="1">
    <location>
        <begin position="1"/>
        <end position="19"/>
    </location>
</feature>
<feature type="region of interest" description="Disordered" evidence="1">
    <location>
        <begin position="1"/>
        <end position="117"/>
    </location>
</feature>
<feature type="region of interest" description="Disordered" evidence="1">
    <location>
        <begin position="155"/>
        <end position="299"/>
    </location>
</feature>
<feature type="compositionally biased region" description="Gly residues" evidence="1">
    <location>
        <begin position="95"/>
        <end position="109"/>
    </location>
</feature>
<name>A0A238Z8S7_9PSEU</name>
<dbReference type="OrthoDB" id="3630184at2"/>
<feature type="compositionally biased region" description="Acidic residues" evidence="1">
    <location>
        <begin position="234"/>
        <end position="248"/>
    </location>
</feature>
<dbReference type="AlphaFoldDB" id="A0A238Z8S7"/>